<dbReference type="OrthoDB" id="9799448at2"/>
<evidence type="ECO:0000259" key="8">
    <source>
        <dbReference type="Pfam" id="PF01850"/>
    </source>
</evidence>
<dbReference type="Gene3D" id="3.40.50.1010">
    <property type="entry name" value="5'-nuclease"/>
    <property type="match status" value="1"/>
</dbReference>
<feature type="domain" description="PIN" evidence="8">
    <location>
        <begin position="5"/>
        <end position="121"/>
    </location>
</feature>
<dbReference type="CDD" id="cd18753">
    <property type="entry name" value="PIN_VapC4-5_FitB-like"/>
    <property type="match status" value="1"/>
</dbReference>
<proteinExistence type="inferred from homology"/>
<dbReference type="GO" id="GO:0004518">
    <property type="term" value="F:nuclease activity"/>
    <property type="evidence" value="ECO:0007669"/>
    <property type="project" value="UniProtKB-KW"/>
</dbReference>
<dbReference type="InterPro" id="IPR029060">
    <property type="entry name" value="PIN-like_dom_sf"/>
</dbReference>
<keyword evidence="6" id="KW-0460">Magnesium</keyword>
<gene>
    <name evidence="9" type="primary">vapC</name>
    <name evidence="9" type="ORF">SBA1_820022</name>
</gene>
<evidence type="ECO:0000256" key="4">
    <source>
        <dbReference type="ARBA" id="ARBA00022723"/>
    </source>
</evidence>
<keyword evidence="3" id="KW-0540">Nuclease</keyword>
<dbReference type="GO" id="GO:0046872">
    <property type="term" value="F:metal ion binding"/>
    <property type="evidence" value="ECO:0007669"/>
    <property type="project" value="UniProtKB-KW"/>
</dbReference>
<evidence type="ECO:0000256" key="2">
    <source>
        <dbReference type="ARBA" id="ARBA00022649"/>
    </source>
</evidence>
<dbReference type="Proteomes" id="UP000238701">
    <property type="component" value="Unassembled WGS sequence"/>
</dbReference>
<reference evidence="10" key="1">
    <citation type="submission" date="2018-02" db="EMBL/GenBank/DDBJ databases">
        <authorList>
            <person name="Hausmann B."/>
        </authorList>
    </citation>
    <scope>NUCLEOTIDE SEQUENCE [LARGE SCALE GENOMIC DNA]</scope>
    <source>
        <strain evidence="10">Peat soil MAG SbA1</strain>
    </source>
</reference>
<evidence type="ECO:0000256" key="3">
    <source>
        <dbReference type="ARBA" id="ARBA00022722"/>
    </source>
</evidence>
<organism evidence="9 10">
    <name type="scientific">Candidatus Sulfotelmatobacter kueseliae</name>
    <dbReference type="NCBI Taxonomy" id="2042962"/>
    <lineage>
        <taxon>Bacteria</taxon>
        <taxon>Pseudomonadati</taxon>
        <taxon>Acidobacteriota</taxon>
        <taxon>Terriglobia</taxon>
        <taxon>Terriglobales</taxon>
        <taxon>Candidatus Korobacteraceae</taxon>
        <taxon>Candidatus Sulfotelmatobacter</taxon>
    </lineage>
</organism>
<evidence type="ECO:0000256" key="1">
    <source>
        <dbReference type="ARBA" id="ARBA00001946"/>
    </source>
</evidence>
<comment type="similarity">
    <text evidence="7">Belongs to the PINc/VapC protein family.</text>
</comment>
<comment type="cofactor">
    <cofactor evidence="1">
        <name>Mg(2+)</name>
        <dbReference type="ChEBI" id="CHEBI:18420"/>
    </cofactor>
</comment>
<keyword evidence="4" id="KW-0479">Metal-binding</keyword>
<keyword evidence="5 9" id="KW-0378">Hydrolase</keyword>
<dbReference type="GO" id="GO:0016787">
    <property type="term" value="F:hydrolase activity"/>
    <property type="evidence" value="ECO:0007669"/>
    <property type="project" value="UniProtKB-KW"/>
</dbReference>
<sequence length="127" mass="14333">MRLALDTNRYTDLCRGDVSVVETVELAEQVWLPFIVLGELRAGFAAGSQGPRNEAVLRRFLLKSGVGVLYADEQTTHHYAAIYRQLRKQGTPIPTNDMWIAALVLQHSLVLFARDTHFEVLPQLTRV</sequence>
<evidence type="ECO:0000313" key="9">
    <source>
        <dbReference type="EMBL" id="SPF48220.1"/>
    </source>
</evidence>
<keyword evidence="2" id="KW-1277">Toxin-antitoxin system</keyword>
<dbReference type="Pfam" id="PF01850">
    <property type="entry name" value="PIN"/>
    <property type="match status" value="1"/>
</dbReference>
<name>A0A2U3L8S4_9BACT</name>
<protein>
    <submittedName>
        <fullName evidence="9">Ribonuclease VapC</fullName>
        <ecNumber evidence="9">3.1.-.-</ecNumber>
    </submittedName>
</protein>
<evidence type="ECO:0000313" key="10">
    <source>
        <dbReference type="Proteomes" id="UP000238701"/>
    </source>
</evidence>
<dbReference type="PANTHER" id="PTHR33653:SF1">
    <property type="entry name" value="RIBONUCLEASE VAPC2"/>
    <property type="match status" value="1"/>
</dbReference>
<accession>A0A2U3L8S4</accession>
<evidence type="ECO:0000256" key="7">
    <source>
        <dbReference type="ARBA" id="ARBA00038093"/>
    </source>
</evidence>
<dbReference type="EMBL" id="OMOD01000180">
    <property type="protein sequence ID" value="SPF48220.1"/>
    <property type="molecule type" value="Genomic_DNA"/>
</dbReference>
<dbReference type="InterPro" id="IPR050556">
    <property type="entry name" value="Type_II_TA_system_RNase"/>
</dbReference>
<dbReference type="SUPFAM" id="SSF88723">
    <property type="entry name" value="PIN domain-like"/>
    <property type="match status" value="1"/>
</dbReference>
<dbReference type="PANTHER" id="PTHR33653">
    <property type="entry name" value="RIBONUCLEASE VAPC2"/>
    <property type="match status" value="1"/>
</dbReference>
<evidence type="ECO:0000256" key="6">
    <source>
        <dbReference type="ARBA" id="ARBA00022842"/>
    </source>
</evidence>
<evidence type="ECO:0000256" key="5">
    <source>
        <dbReference type="ARBA" id="ARBA00022801"/>
    </source>
</evidence>
<dbReference type="EC" id="3.1.-.-" evidence="9"/>
<dbReference type="InterPro" id="IPR002716">
    <property type="entry name" value="PIN_dom"/>
</dbReference>
<dbReference type="AlphaFoldDB" id="A0A2U3L8S4"/>